<organism evidence="2 3">
    <name type="scientific">Bradyrhizobium zhanjiangense</name>
    <dbReference type="NCBI Taxonomy" id="1325107"/>
    <lineage>
        <taxon>Bacteria</taxon>
        <taxon>Pseudomonadati</taxon>
        <taxon>Pseudomonadota</taxon>
        <taxon>Alphaproteobacteria</taxon>
        <taxon>Hyphomicrobiales</taxon>
        <taxon>Nitrobacteraceae</taxon>
        <taxon>Bradyrhizobium</taxon>
    </lineage>
</organism>
<evidence type="ECO:0000256" key="1">
    <source>
        <dbReference type="SAM" id="MobiDB-lite"/>
    </source>
</evidence>
<evidence type="ECO:0000313" key="3">
    <source>
        <dbReference type="Proteomes" id="UP000289946"/>
    </source>
</evidence>
<sequence>MRGEAGLHRRCNPGEGESPRIQLSPCLAERAPHPNPLPVRTGRGSTPAIATTAFPGTRRHRARCSAR</sequence>
<accession>A0ABY0DAV5</accession>
<dbReference type="EMBL" id="RDRA01000026">
    <property type="protein sequence ID" value="RXG87923.1"/>
    <property type="molecule type" value="Genomic_DNA"/>
</dbReference>
<evidence type="ECO:0000313" key="2">
    <source>
        <dbReference type="EMBL" id="RXG87923.1"/>
    </source>
</evidence>
<comment type="caution">
    <text evidence="2">The sequence shown here is derived from an EMBL/GenBank/DDBJ whole genome shotgun (WGS) entry which is preliminary data.</text>
</comment>
<reference evidence="2 3" key="1">
    <citation type="submission" date="2018-10" db="EMBL/GenBank/DDBJ databases">
        <title>Bradyrhizobium sp. nov., isolated from effective nodules of peanut in China.</title>
        <authorList>
            <person name="Li Y."/>
        </authorList>
    </citation>
    <scope>NUCLEOTIDE SEQUENCE [LARGE SCALE GENOMIC DNA]</scope>
    <source>
        <strain evidence="2 3">CCBAU 51781</strain>
    </source>
</reference>
<keyword evidence="3" id="KW-1185">Reference proteome</keyword>
<feature type="region of interest" description="Disordered" evidence="1">
    <location>
        <begin position="1"/>
        <end position="67"/>
    </location>
</feature>
<feature type="compositionally biased region" description="Basic residues" evidence="1">
    <location>
        <begin position="57"/>
        <end position="67"/>
    </location>
</feature>
<protein>
    <submittedName>
        <fullName evidence="2">Uncharacterized protein</fullName>
    </submittedName>
</protein>
<proteinExistence type="predicted"/>
<gene>
    <name evidence="2" type="ORF">EAS62_34880</name>
</gene>
<name>A0ABY0DAV5_9BRAD</name>
<dbReference type="Proteomes" id="UP000289946">
    <property type="component" value="Unassembled WGS sequence"/>
</dbReference>